<reference evidence="14 15" key="1">
    <citation type="submission" date="2021-03" db="EMBL/GenBank/DDBJ databases">
        <title>Sequencing the genomes of 1000 actinobacteria strains.</title>
        <authorList>
            <person name="Klenk H.-P."/>
        </authorList>
    </citation>
    <scope>NUCLEOTIDE SEQUENCE [LARGE SCALE GENOMIC DNA]</scope>
    <source>
        <strain evidence="14 15">DSM 45256</strain>
    </source>
</reference>
<evidence type="ECO:0000313" key="15">
    <source>
        <dbReference type="Proteomes" id="UP001519295"/>
    </source>
</evidence>
<dbReference type="Pfam" id="PF02467">
    <property type="entry name" value="Whib"/>
    <property type="match status" value="1"/>
</dbReference>
<keyword evidence="10 11" id="KW-0804">Transcription</keyword>
<comment type="PTM">
    <text evidence="11">The Fe-S cluster can be nitrosylated by nitric oxide (NO).</text>
</comment>
<feature type="binding site" evidence="11">
    <location>
        <position position="59"/>
    </location>
    <ligand>
        <name>[4Fe-4S] cluster</name>
        <dbReference type="ChEBI" id="CHEBI:49883"/>
    </ligand>
</feature>
<keyword evidence="5 11" id="KW-0408">Iron</keyword>
<feature type="compositionally biased region" description="Basic residues" evidence="12">
    <location>
        <begin position="93"/>
        <end position="102"/>
    </location>
</feature>
<keyword evidence="9 11" id="KW-1015">Disulfide bond</keyword>
<feature type="compositionally biased region" description="Polar residues" evidence="12">
    <location>
        <begin position="1"/>
        <end position="12"/>
    </location>
</feature>
<feature type="binding site" evidence="11">
    <location>
        <position position="65"/>
    </location>
    <ligand>
        <name>[4Fe-4S] cluster</name>
        <dbReference type="ChEBI" id="CHEBI:49883"/>
    </ligand>
</feature>
<evidence type="ECO:0000256" key="4">
    <source>
        <dbReference type="ARBA" id="ARBA00022723"/>
    </source>
</evidence>
<comment type="PTM">
    <text evidence="11">Upon Fe-S cluster removal intramolecular disulfide bonds are formed.</text>
</comment>
<accession>A0ABS4W6J0</accession>
<feature type="binding site" evidence="11">
    <location>
        <position position="56"/>
    </location>
    <ligand>
        <name>[4Fe-4S] cluster</name>
        <dbReference type="ChEBI" id="CHEBI:49883"/>
    </ligand>
</feature>
<dbReference type="PANTHER" id="PTHR38839">
    <property type="entry name" value="TRANSCRIPTIONAL REGULATOR WHID-RELATED"/>
    <property type="match status" value="1"/>
</dbReference>
<evidence type="ECO:0000256" key="8">
    <source>
        <dbReference type="ARBA" id="ARBA00023125"/>
    </source>
</evidence>
<comment type="caution">
    <text evidence="14">The sequence shown here is derived from an EMBL/GenBank/DDBJ whole genome shotgun (WGS) entry which is preliminary data.</text>
</comment>
<keyword evidence="4 11" id="KW-0479">Metal-binding</keyword>
<feature type="region of interest" description="Disordered" evidence="12">
    <location>
        <begin position="93"/>
        <end position="114"/>
    </location>
</feature>
<evidence type="ECO:0000256" key="9">
    <source>
        <dbReference type="ARBA" id="ARBA00023157"/>
    </source>
</evidence>
<comment type="cofactor">
    <cofactor evidence="11">
        <name>[4Fe-4S] cluster</name>
        <dbReference type="ChEBI" id="CHEBI:49883"/>
    </cofactor>
    <text evidence="11">Binds 1 [4Fe-4S] cluster per subunit. Following nitrosylation of the [4Fe-4S] cluster binds 1 [4Fe-8(NO)] cluster per subunit.</text>
</comment>
<organism evidence="14 15">
    <name type="scientific">Pseudonocardia parietis</name>
    <dbReference type="NCBI Taxonomy" id="570936"/>
    <lineage>
        <taxon>Bacteria</taxon>
        <taxon>Bacillati</taxon>
        <taxon>Actinomycetota</taxon>
        <taxon>Actinomycetes</taxon>
        <taxon>Pseudonocardiales</taxon>
        <taxon>Pseudonocardiaceae</taxon>
        <taxon>Pseudonocardia</taxon>
    </lineage>
</organism>
<dbReference type="RefSeq" id="WP_210036692.1">
    <property type="nucleotide sequence ID" value="NZ_JAGINU010000003.1"/>
</dbReference>
<feature type="region of interest" description="Disordered" evidence="12">
    <location>
        <begin position="1"/>
        <end position="21"/>
    </location>
</feature>
<proteinExistence type="inferred from homology"/>
<keyword evidence="11" id="KW-0963">Cytoplasm</keyword>
<dbReference type="PROSITE" id="PS51674">
    <property type="entry name" value="4FE4S_WBL"/>
    <property type="match status" value="1"/>
</dbReference>
<sequence length="172" mass="18753">MTSQPITQSTLQPRAGRHGQDWRDAAACRGADPELFYPASEVGPGRRQVEQAKQVCGRCLVREQCLEIALNRGEPFGVWGGTTASERRARTRRGARAHHAARRAGSADPGGGGDAPVLAEWRRAATIADKRRLARRAIDRHGHPRTVVAAAFGVCLRTVDRWIAAERAQSES</sequence>
<evidence type="ECO:0000256" key="2">
    <source>
        <dbReference type="ARBA" id="ARBA00006597"/>
    </source>
</evidence>
<keyword evidence="8 11" id="KW-0238">DNA-binding</keyword>
<protein>
    <recommendedName>
        <fullName evidence="11">Transcriptional regulator WhiB</fullName>
    </recommendedName>
</protein>
<name>A0ABS4W6J0_9PSEU</name>
<evidence type="ECO:0000259" key="13">
    <source>
        <dbReference type="PROSITE" id="PS51674"/>
    </source>
</evidence>
<dbReference type="EMBL" id="JAGINU010000003">
    <property type="protein sequence ID" value="MBP2371543.1"/>
    <property type="molecule type" value="Genomic_DNA"/>
</dbReference>
<evidence type="ECO:0000256" key="6">
    <source>
        <dbReference type="ARBA" id="ARBA00023014"/>
    </source>
</evidence>
<keyword evidence="6 11" id="KW-0411">Iron-sulfur</keyword>
<dbReference type="Proteomes" id="UP001519295">
    <property type="component" value="Unassembled WGS sequence"/>
</dbReference>
<keyword evidence="7 11" id="KW-0805">Transcription regulation</keyword>
<keyword evidence="15" id="KW-1185">Reference proteome</keyword>
<comment type="function">
    <text evidence="11">Acts as a transcriptional regulator. Probably redox-responsive. The apo- but not holo-form probably binds DNA.</text>
</comment>
<comment type="similarity">
    <text evidence="2 11">Belongs to the WhiB family.</text>
</comment>
<evidence type="ECO:0000256" key="7">
    <source>
        <dbReference type="ARBA" id="ARBA00023015"/>
    </source>
</evidence>
<evidence type="ECO:0000256" key="3">
    <source>
        <dbReference type="ARBA" id="ARBA00022485"/>
    </source>
</evidence>
<evidence type="ECO:0000256" key="1">
    <source>
        <dbReference type="ARBA" id="ARBA00004496"/>
    </source>
</evidence>
<evidence type="ECO:0000256" key="12">
    <source>
        <dbReference type="SAM" id="MobiDB-lite"/>
    </source>
</evidence>
<feature type="binding site" evidence="11">
    <location>
        <position position="28"/>
    </location>
    <ligand>
        <name>[4Fe-4S] cluster</name>
        <dbReference type="ChEBI" id="CHEBI:49883"/>
    </ligand>
</feature>
<dbReference type="HAMAP" id="MF_01479">
    <property type="entry name" value="WhiB"/>
    <property type="match status" value="1"/>
</dbReference>
<feature type="domain" description="4Fe-4S Wbl-type" evidence="13">
    <location>
        <begin position="27"/>
        <end position="89"/>
    </location>
</feature>
<gene>
    <name evidence="11" type="primary">whiB</name>
    <name evidence="14" type="ORF">JOF36_007316</name>
</gene>
<evidence type="ECO:0000256" key="11">
    <source>
        <dbReference type="HAMAP-Rule" id="MF_01479"/>
    </source>
</evidence>
<evidence type="ECO:0000313" key="14">
    <source>
        <dbReference type="EMBL" id="MBP2371543.1"/>
    </source>
</evidence>
<evidence type="ECO:0000256" key="5">
    <source>
        <dbReference type="ARBA" id="ARBA00023004"/>
    </source>
</evidence>
<dbReference type="InterPro" id="IPR034768">
    <property type="entry name" value="4FE4S_WBL"/>
</dbReference>
<evidence type="ECO:0000256" key="10">
    <source>
        <dbReference type="ARBA" id="ARBA00023163"/>
    </source>
</evidence>
<dbReference type="InterPro" id="IPR003482">
    <property type="entry name" value="Whib"/>
</dbReference>
<comment type="subcellular location">
    <subcellularLocation>
        <location evidence="1 11">Cytoplasm</location>
    </subcellularLocation>
</comment>
<keyword evidence="3 11" id="KW-0004">4Fe-4S</keyword>